<dbReference type="GO" id="GO:0005886">
    <property type="term" value="C:plasma membrane"/>
    <property type="evidence" value="ECO:0007669"/>
    <property type="project" value="UniProtKB-SubCell"/>
</dbReference>
<comment type="similarity">
    <text evidence="2">Belongs to the ABC transporter superfamily.</text>
</comment>
<dbReference type="AlphaFoldDB" id="A0A1I2WMG1"/>
<evidence type="ECO:0000256" key="3">
    <source>
        <dbReference type="ARBA" id="ARBA00022448"/>
    </source>
</evidence>
<evidence type="ECO:0000256" key="7">
    <source>
        <dbReference type="ARBA" id="ARBA00022989"/>
    </source>
</evidence>
<dbReference type="Proteomes" id="UP000199229">
    <property type="component" value="Unassembled WGS sequence"/>
</dbReference>
<evidence type="ECO:0000256" key="2">
    <source>
        <dbReference type="ARBA" id="ARBA00005417"/>
    </source>
</evidence>
<evidence type="ECO:0000256" key="6">
    <source>
        <dbReference type="ARBA" id="ARBA00022840"/>
    </source>
</evidence>
<dbReference type="SUPFAM" id="SSF52540">
    <property type="entry name" value="P-loop containing nucleoside triphosphate hydrolases"/>
    <property type="match status" value="1"/>
</dbReference>
<dbReference type="GO" id="GO:0005524">
    <property type="term" value="F:ATP binding"/>
    <property type="evidence" value="ECO:0007669"/>
    <property type="project" value="UniProtKB-KW"/>
</dbReference>
<dbReference type="Gene3D" id="3.40.50.300">
    <property type="entry name" value="P-loop containing nucleotide triphosphate hydrolases"/>
    <property type="match status" value="1"/>
</dbReference>
<dbReference type="InterPro" id="IPR003439">
    <property type="entry name" value="ABC_transporter-like_ATP-bd"/>
</dbReference>
<dbReference type="FunFam" id="3.40.50.300:FF:000186">
    <property type="entry name" value="ATP-binding cassette sub-family B member 7, mitochondrial"/>
    <property type="match status" value="1"/>
</dbReference>
<dbReference type="GO" id="GO:0016887">
    <property type="term" value="F:ATP hydrolysis activity"/>
    <property type="evidence" value="ECO:0007669"/>
    <property type="project" value="InterPro"/>
</dbReference>
<dbReference type="PANTHER" id="PTHR24221">
    <property type="entry name" value="ATP-BINDING CASSETTE SUB-FAMILY B"/>
    <property type="match status" value="1"/>
</dbReference>
<evidence type="ECO:0000256" key="5">
    <source>
        <dbReference type="ARBA" id="ARBA00022741"/>
    </source>
</evidence>
<keyword evidence="5" id="KW-0547">Nucleotide-binding</keyword>
<comment type="subcellular location">
    <subcellularLocation>
        <location evidence="1">Cell membrane</location>
        <topology evidence="1">Multi-pass membrane protein</topology>
    </subcellularLocation>
</comment>
<evidence type="ECO:0000256" key="4">
    <source>
        <dbReference type="ARBA" id="ARBA00022692"/>
    </source>
</evidence>
<keyword evidence="6 13" id="KW-0067">ATP-binding</keyword>
<feature type="domain" description="ABC transporter" evidence="11">
    <location>
        <begin position="400"/>
        <end position="634"/>
    </location>
</feature>
<dbReference type="PROSITE" id="PS00211">
    <property type="entry name" value="ABC_TRANSPORTER_1"/>
    <property type="match status" value="1"/>
</dbReference>
<dbReference type="InterPro" id="IPR027417">
    <property type="entry name" value="P-loop_NTPase"/>
</dbReference>
<dbReference type="CDD" id="cd03253">
    <property type="entry name" value="ABCC_ATM1_transporter"/>
    <property type="match status" value="1"/>
</dbReference>
<protein>
    <submittedName>
        <fullName evidence="13">ATP-binding cassette, subfamily B</fullName>
    </submittedName>
</protein>
<dbReference type="CDD" id="cd18582">
    <property type="entry name" value="ABC_6TM_ATM1_ABCB7"/>
    <property type="match status" value="1"/>
</dbReference>
<keyword evidence="3" id="KW-0813">Transport</keyword>
<accession>A0A1I2WMG1</accession>
<feature type="transmembrane region" description="Helical" evidence="10">
    <location>
        <begin position="301"/>
        <end position="325"/>
    </location>
</feature>
<evidence type="ECO:0000259" key="11">
    <source>
        <dbReference type="PROSITE" id="PS50893"/>
    </source>
</evidence>
<dbReference type="Pfam" id="PF00664">
    <property type="entry name" value="ABC_membrane"/>
    <property type="match status" value="1"/>
</dbReference>
<keyword evidence="4 10" id="KW-0812">Transmembrane</keyword>
<dbReference type="InterPro" id="IPR003593">
    <property type="entry name" value="AAA+_ATPase"/>
</dbReference>
<keyword evidence="7 10" id="KW-1133">Transmembrane helix</keyword>
<dbReference type="InterPro" id="IPR039421">
    <property type="entry name" value="Type_1_exporter"/>
</dbReference>
<evidence type="ECO:0000313" key="14">
    <source>
        <dbReference type="Proteomes" id="UP000199229"/>
    </source>
</evidence>
<dbReference type="GO" id="GO:0140359">
    <property type="term" value="F:ABC-type transporter activity"/>
    <property type="evidence" value="ECO:0007669"/>
    <property type="project" value="InterPro"/>
</dbReference>
<evidence type="ECO:0000313" key="13">
    <source>
        <dbReference type="EMBL" id="SFH02503.1"/>
    </source>
</evidence>
<dbReference type="InterPro" id="IPR011527">
    <property type="entry name" value="ABC1_TM_dom"/>
</dbReference>
<evidence type="ECO:0000259" key="12">
    <source>
        <dbReference type="PROSITE" id="PS50929"/>
    </source>
</evidence>
<feature type="transmembrane region" description="Helical" evidence="10">
    <location>
        <begin position="196"/>
        <end position="215"/>
    </location>
</feature>
<feature type="domain" description="ABC transmembrane type-1" evidence="12">
    <location>
        <begin position="72"/>
        <end position="366"/>
    </location>
</feature>
<keyword evidence="14" id="KW-1185">Reference proteome</keyword>
<evidence type="ECO:0000256" key="8">
    <source>
        <dbReference type="ARBA" id="ARBA00023136"/>
    </source>
</evidence>
<feature type="transmembrane region" description="Helical" evidence="10">
    <location>
        <begin position="221"/>
        <end position="242"/>
    </location>
</feature>
<dbReference type="SUPFAM" id="SSF90123">
    <property type="entry name" value="ABC transporter transmembrane region"/>
    <property type="match status" value="1"/>
</dbReference>
<dbReference type="EMBL" id="FOPM01000025">
    <property type="protein sequence ID" value="SFH02503.1"/>
    <property type="molecule type" value="Genomic_DNA"/>
</dbReference>
<proteinExistence type="inferred from homology"/>
<feature type="transmembrane region" description="Helical" evidence="10">
    <location>
        <begin position="115"/>
        <end position="136"/>
    </location>
</feature>
<evidence type="ECO:0000256" key="9">
    <source>
        <dbReference type="SAM" id="MobiDB-lite"/>
    </source>
</evidence>
<evidence type="ECO:0000256" key="10">
    <source>
        <dbReference type="SAM" id="Phobius"/>
    </source>
</evidence>
<dbReference type="PROSITE" id="PS50929">
    <property type="entry name" value="ABC_TM1F"/>
    <property type="match status" value="1"/>
</dbReference>
<dbReference type="InterPro" id="IPR036640">
    <property type="entry name" value="ABC1_TM_sf"/>
</dbReference>
<reference evidence="14" key="1">
    <citation type="submission" date="2016-10" db="EMBL/GenBank/DDBJ databases">
        <authorList>
            <person name="Varghese N."/>
            <person name="Submissions S."/>
        </authorList>
    </citation>
    <scope>NUCLEOTIDE SEQUENCE [LARGE SCALE GENOMIC DNA]</scope>
    <source>
        <strain evidence="14">Gh-105</strain>
    </source>
</reference>
<sequence length="658" mass="72005">MRRPAAVIGGSATYIGSKPTPIRAPDPMTPDPAQATDGGPTPPARPGLVATYRRLWPYLWPQRRPDLQRRVFLAFGLLILAKFVTMATPFTFKWATDALVALTDPKPGAPVPTGVFAAPMVLVGLYGLTRILMAGLTQVRDGLFAKVAMHAVRRLALQTFEHMHRLSLRFHLERKTGGLTRVLERGRGGIEELSRLMVLTLVPTIVEFVLVLGVLAWEFDWVYSAVVFVTVAAYLVFTWKATQWRIAIRRRMNASDTDANTKAVDSLLNFETVKYFGAERREAERYDASMAKYEKASTQTYVSLAVLNAGQAAIFTAGMTVVMWLAARDILAGRTTLGGFVLANTLLIQLAMPLNFMGMIYREIKQALIDIDDMFLILHRNPEIADRPDAKSLIPQGGTVEFRDVRFAYDPARPILRGVSFTVPAGKTVAIVGPSGAGKSTLSRLLFRFYEPQAGRILIDNQDIAAVTQASLRAAIGMVPQDTVLFNDTIGYNIRYGCWDATDAQVREAASLAQIDRFVSGLPEGYDTPVGERGLKLSGGEKQRVAIARTILKGPPILVLDEATSALDSFTEREIQDALDTISQNRTTLVIAHRLSTVVNADAILVLDKGVIVERGTHGELLEAGGVYAALWSRQREADAALAVLQGVDGERVVEAVG</sequence>
<keyword evidence="8 10" id="KW-0472">Membrane</keyword>
<evidence type="ECO:0000256" key="1">
    <source>
        <dbReference type="ARBA" id="ARBA00004651"/>
    </source>
</evidence>
<feature type="transmembrane region" description="Helical" evidence="10">
    <location>
        <begin position="71"/>
        <end position="95"/>
    </location>
</feature>
<dbReference type="InterPro" id="IPR017871">
    <property type="entry name" value="ABC_transporter-like_CS"/>
</dbReference>
<gene>
    <name evidence="13" type="ORF">SAMN05192565_12512</name>
</gene>
<dbReference type="STRING" id="582675.SAMN05192565_12512"/>
<feature type="region of interest" description="Disordered" evidence="9">
    <location>
        <begin position="1"/>
        <end position="44"/>
    </location>
</feature>
<name>A0A1I2WMG1_9HYPH</name>
<dbReference type="PROSITE" id="PS50893">
    <property type="entry name" value="ABC_TRANSPORTER_2"/>
    <property type="match status" value="1"/>
</dbReference>
<dbReference type="SMART" id="SM00382">
    <property type="entry name" value="AAA"/>
    <property type="match status" value="1"/>
</dbReference>
<dbReference type="PANTHER" id="PTHR24221:SF654">
    <property type="entry name" value="ATP-BINDING CASSETTE SUB-FAMILY B MEMBER 6"/>
    <property type="match status" value="1"/>
</dbReference>
<dbReference type="Pfam" id="PF00005">
    <property type="entry name" value="ABC_tran"/>
    <property type="match status" value="1"/>
</dbReference>
<dbReference type="Gene3D" id="1.20.1560.10">
    <property type="entry name" value="ABC transporter type 1, transmembrane domain"/>
    <property type="match status" value="1"/>
</dbReference>
<feature type="transmembrane region" description="Helical" evidence="10">
    <location>
        <begin position="337"/>
        <end position="356"/>
    </location>
</feature>
<organism evidence="13 14">
    <name type="scientific">Methylobacterium gossipiicola</name>
    <dbReference type="NCBI Taxonomy" id="582675"/>
    <lineage>
        <taxon>Bacteria</taxon>
        <taxon>Pseudomonadati</taxon>
        <taxon>Pseudomonadota</taxon>
        <taxon>Alphaproteobacteria</taxon>
        <taxon>Hyphomicrobiales</taxon>
        <taxon>Methylobacteriaceae</taxon>
        <taxon>Methylobacterium</taxon>
    </lineage>
</organism>